<dbReference type="AlphaFoldDB" id="A0A6L3ZG99"/>
<gene>
    <name evidence="2" type="ORF">F8C82_12465</name>
</gene>
<keyword evidence="3" id="KW-1185">Reference proteome</keyword>
<protein>
    <submittedName>
        <fullName evidence="2">Uncharacterized protein</fullName>
    </submittedName>
</protein>
<comment type="caution">
    <text evidence="2">The sequence shown here is derived from an EMBL/GenBank/DDBJ whole genome shotgun (WGS) entry which is preliminary data.</text>
</comment>
<keyword evidence="1" id="KW-0175">Coiled coil</keyword>
<dbReference type="OrthoDB" id="1493580at2"/>
<name>A0A6L3ZG99_9FLAO</name>
<accession>A0A6L3ZG99</accession>
<dbReference type="EMBL" id="WBVQ01000002">
    <property type="protein sequence ID" value="KAB2816488.1"/>
    <property type="molecule type" value="Genomic_DNA"/>
</dbReference>
<dbReference type="Proteomes" id="UP000484164">
    <property type="component" value="Unassembled WGS sequence"/>
</dbReference>
<reference evidence="2 3" key="1">
    <citation type="submission" date="2019-10" db="EMBL/GenBank/DDBJ databases">
        <title>Genome sequence of Phaeocystidibacter marisrubri JCM30614 (type strain).</title>
        <authorList>
            <person name="Bowman J.P."/>
        </authorList>
    </citation>
    <scope>NUCLEOTIDE SEQUENCE [LARGE SCALE GENOMIC DNA]</scope>
    <source>
        <strain evidence="2 3">JCM 30614</strain>
    </source>
</reference>
<sequence>MSDHNEKIQSMIQQIKSKFEERVNTIKQSGANQIEQIEDDNPDPSTVEAILMMVFDVKWKTTSIKFDVPQFSMKLQSIKFDVPEVHMKLKSFKFDIPRTRMVIKCVVGNPFGGGCLVKTKVPEVYMHRVEIKTDIPEFHSKRVEIKLHIPEVSMETVEIKFDLPQFYLRSLDDVLDNQERNIQEVSNEMTADLARAEGDMKIEMKEGLTHEIEVMFSQMTDEVLVKRDEVSDQYEAAIAKTKAAIIDLKKNNATAEVQKLESELGEIVTDFKRIMDDFDNSIVLIHEQKNQTLASLVL</sequence>
<feature type="coiled-coil region" evidence="1">
    <location>
        <begin position="168"/>
        <end position="195"/>
    </location>
</feature>
<evidence type="ECO:0000256" key="1">
    <source>
        <dbReference type="SAM" id="Coils"/>
    </source>
</evidence>
<evidence type="ECO:0000313" key="2">
    <source>
        <dbReference type="EMBL" id="KAB2816488.1"/>
    </source>
</evidence>
<evidence type="ECO:0000313" key="3">
    <source>
        <dbReference type="Proteomes" id="UP000484164"/>
    </source>
</evidence>
<proteinExistence type="predicted"/>
<feature type="coiled-coil region" evidence="1">
    <location>
        <begin position="231"/>
        <end position="270"/>
    </location>
</feature>
<organism evidence="2 3">
    <name type="scientific">Phaeocystidibacter marisrubri</name>
    <dbReference type="NCBI Taxonomy" id="1577780"/>
    <lineage>
        <taxon>Bacteria</taxon>
        <taxon>Pseudomonadati</taxon>
        <taxon>Bacteroidota</taxon>
        <taxon>Flavobacteriia</taxon>
        <taxon>Flavobacteriales</taxon>
        <taxon>Phaeocystidibacteraceae</taxon>
        <taxon>Phaeocystidibacter</taxon>
    </lineage>
</organism>
<dbReference type="RefSeq" id="WP_151693915.1">
    <property type="nucleotide sequence ID" value="NZ_BMGX01000001.1"/>
</dbReference>